<comment type="caution">
    <text evidence="1">The sequence shown here is derived from an EMBL/GenBank/DDBJ whole genome shotgun (WGS) entry which is preliminary data.</text>
</comment>
<sequence length="260" mass="27949">MAGGLDALIAKAYGAALDTLGERPTREGVLAAIRAGHEAAQGLIDETAAEVAASGRRVGCKSGCSFCCHQHIAASPAELLGVFDAVSSWPADRQADLRRRLDQDAPRIAPLSHAERRAARIPCAMLDRKSGLCTAYTARPIPCRSHLSLLRTACEREFRNKGTLRPGDKPVPVLQEPKPLAGAVLVAVELALDQRGLSVEPTELSLGLHAALADPTLFDRWLAGESPFPVLAPPPESRRARLGLTYTAMIRAERERLFQK</sequence>
<protein>
    <submittedName>
        <fullName evidence="1">Fe-S-cluster containining protein</fullName>
    </submittedName>
</protein>
<dbReference type="Pfam" id="PF03692">
    <property type="entry name" value="CxxCxxCC"/>
    <property type="match status" value="1"/>
</dbReference>
<organism evidence="1 2">
    <name type="scientific">Azospirillum rugosum</name>
    <dbReference type="NCBI Taxonomy" id="416170"/>
    <lineage>
        <taxon>Bacteria</taxon>
        <taxon>Pseudomonadati</taxon>
        <taxon>Pseudomonadota</taxon>
        <taxon>Alphaproteobacteria</taxon>
        <taxon>Rhodospirillales</taxon>
        <taxon>Azospirillaceae</taxon>
        <taxon>Azospirillum</taxon>
    </lineage>
</organism>
<proteinExistence type="predicted"/>
<evidence type="ECO:0000313" key="1">
    <source>
        <dbReference type="EMBL" id="MBP2292458.1"/>
    </source>
</evidence>
<dbReference type="InterPro" id="IPR005358">
    <property type="entry name" value="Puta_zinc/iron-chelating_dom"/>
</dbReference>
<name>A0ABS4SIQ8_9PROT</name>
<dbReference type="RefSeq" id="WP_209766318.1">
    <property type="nucleotide sequence ID" value="NZ_JAGINP010000006.1"/>
</dbReference>
<reference evidence="1 2" key="1">
    <citation type="submission" date="2021-03" db="EMBL/GenBank/DDBJ databases">
        <title>Genomic Encyclopedia of Type Strains, Phase III (KMG-III): the genomes of soil and plant-associated and newly described type strains.</title>
        <authorList>
            <person name="Whitman W."/>
        </authorList>
    </citation>
    <scope>NUCLEOTIDE SEQUENCE [LARGE SCALE GENOMIC DNA]</scope>
    <source>
        <strain evidence="1 2">IMMIB AFH-6</strain>
    </source>
</reference>
<evidence type="ECO:0000313" key="2">
    <source>
        <dbReference type="Proteomes" id="UP000781958"/>
    </source>
</evidence>
<dbReference type="Proteomes" id="UP000781958">
    <property type="component" value="Unassembled WGS sequence"/>
</dbReference>
<accession>A0ABS4SIQ8</accession>
<dbReference type="EMBL" id="JAGINP010000006">
    <property type="protein sequence ID" value="MBP2292458.1"/>
    <property type="molecule type" value="Genomic_DNA"/>
</dbReference>
<keyword evidence="2" id="KW-1185">Reference proteome</keyword>
<gene>
    <name evidence="1" type="ORF">J2851_002228</name>
</gene>